<dbReference type="EMBL" id="PTJO01000006">
    <property type="protein sequence ID" value="RNE48141.1"/>
    <property type="molecule type" value="Genomic_DNA"/>
</dbReference>
<proteinExistence type="predicted"/>
<name>A0A3M8K4L5_9CORY</name>
<comment type="caution">
    <text evidence="1">The sequence shown here is derived from an EMBL/GenBank/DDBJ whole genome shotgun (WGS) entry which is preliminary data.</text>
</comment>
<organism evidence="1 2">
    <name type="scientific">Corynebacterium alimapuense</name>
    <dbReference type="NCBI Taxonomy" id="1576874"/>
    <lineage>
        <taxon>Bacteria</taxon>
        <taxon>Bacillati</taxon>
        <taxon>Actinomycetota</taxon>
        <taxon>Actinomycetes</taxon>
        <taxon>Mycobacteriales</taxon>
        <taxon>Corynebacteriaceae</taxon>
        <taxon>Corynebacterium</taxon>
    </lineage>
</organism>
<protein>
    <submittedName>
        <fullName evidence="1">Uncharacterized protein</fullName>
    </submittedName>
</protein>
<evidence type="ECO:0000313" key="1">
    <source>
        <dbReference type="EMBL" id="RNE48141.1"/>
    </source>
</evidence>
<dbReference type="AlphaFoldDB" id="A0A3M8K4L5"/>
<gene>
    <name evidence="1" type="ORF">C5L39_09730</name>
</gene>
<evidence type="ECO:0000313" key="2">
    <source>
        <dbReference type="Proteomes" id="UP000266975"/>
    </source>
</evidence>
<sequence length="409" mass="47032">MREDSLLRWIVESRNKIVKQGDLTTFSESYVSVIRDYYDEAKILKKELDSWNSLPNISIVENKDEREAKPVEMPLHEIVESLHLEHLPLSIQQRITIYLERQWVEESLPEYEILTVLTYCYSQLRLLIIRAHQITLEQEKDCTDTFENTKCKSYKDIESDGRLPCMTSTRGFRSTRRRYFDGSEVTEYRNVPAVIDSKVALEVAMSGKYGTLPKFPYEKIGTAQKPEQLRTLLSVYSEIAKGILLSGEDHGWFSHYFRSGIQVDTRIHMTLDAQGKRAIAAEIAYTAMRCSADTVVMINETWVSEFRTTRDGALYPASLDPERKEGVQLSALSRSGAYAMMFLPFEVVSESGGFREVRLEKETGVSIEQDLFFAPLSEVWNLRKKPLKGEAFWRAQQAAKDNNSRPSTD</sequence>
<dbReference type="Proteomes" id="UP000266975">
    <property type="component" value="Unassembled WGS sequence"/>
</dbReference>
<reference evidence="1 2" key="1">
    <citation type="submission" date="2018-02" db="EMBL/GenBank/DDBJ databases">
        <title>Corynebacterium alimpuense sp. nov., a marine obligate actinomycete isolated from sediments of Valparaiso bay, Chile.</title>
        <authorList>
            <person name="Claverias F."/>
            <person name="Gonzales-Siles L."/>
            <person name="Salva-Serra F."/>
            <person name="Inganaes E."/>
            <person name="Molin K."/>
            <person name="Cumsille A."/>
            <person name="Undabarrena A."/>
            <person name="Couve E."/>
            <person name="Moore E.R.B."/>
            <person name="Gomila M."/>
            <person name="Camara B."/>
        </authorList>
    </citation>
    <scope>NUCLEOTIDE SEQUENCE [LARGE SCALE GENOMIC DNA]</scope>
    <source>
        <strain evidence="1 2">CCUG 69366</strain>
    </source>
</reference>
<accession>A0A3M8K4L5</accession>
<keyword evidence="2" id="KW-1185">Reference proteome</keyword>